<reference evidence="3 4" key="1">
    <citation type="submission" date="2020-03" db="EMBL/GenBank/DDBJ databases">
        <title>WGS of actinomycetes isolated from Thailand.</title>
        <authorList>
            <person name="Thawai C."/>
        </authorList>
    </citation>
    <scope>NUCLEOTIDE SEQUENCE [LARGE SCALE GENOMIC DNA]</scope>
    <source>
        <strain evidence="3 4">PLAI 1-29</strain>
    </source>
</reference>
<dbReference type="Gene3D" id="1.25.40.10">
    <property type="entry name" value="Tetratricopeptide repeat domain"/>
    <property type="match status" value="1"/>
</dbReference>
<sequence>MQPSGGFGPELRRRRLAAGLTLTGLAGRVHYSKGQLSKVERGGKAPSHELARLCDTALDAGGALAALVPLRPAAGAEAEPGSEPQEEVWVMELSTDGRSWFRPMGRRQAVAAGAASVVGLGLGTSGAHAESSGEPLLEMSRSLFDHYRRLGQTADPRLLLPALIAQTHTLRETAAHGGARTRPALLRMGSRYAEYVGWLVQETGDDRAALWWTRRAVELAAAGGDRHLAAYAQVRRALVTLYQDDARQTIDLAARAQEGALPPRIRGLAAQREAQGHALAGDYDACMRCLDRARELLSSSGADTDTPVIGTTHLSDPVSMITGWCLHDLGRPAEAADVLGRQLAQVPEHALRTRVRYGVRRALATAAAGEIDHACALTADLLDHTTTVSSATVAADLRRVARTLARHPRNASARELSPRLSAALPTIPT</sequence>
<gene>
    <name evidence="3" type="ORF">HCK00_10025</name>
</gene>
<evidence type="ECO:0000313" key="4">
    <source>
        <dbReference type="Proteomes" id="UP000695264"/>
    </source>
</evidence>
<dbReference type="Pfam" id="PF13560">
    <property type="entry name" value="HTH_31"/>
    <property type="match status" value="1"/>
</dbReference>
<dbReference type="InterPro" id="IPR010982">
    <property type="entry name" value="Lambda_DNA-bd_dom_sf"/>
</dbReference>
<dbReference type="SUPFAM" id="SSF47413">
    <property type="entry name" value="lambda repressor-like DNA-binding domains"/>
    <property type="match status" value="1"/>
</dbReference>
<evidence type="ECO:0000259" key="2">
    <source>
        <dbReference type="PROSITE" id="PS50943"/>
    </source>
</evidence>
<proteinExistence type="predicted"/>
<name>A0ABX1BWI1_9ACTN</name>
<dbReference type="Proteomes" id="UP000695264">
    <property type="component" value="Unassembled WGS sequence"/>
</dbReference>
<feature type="domain" description="HTH cro/C1-type" evidence="2">
    <location>
        <begin position="11"/>
        <end position="64"/>
    </location>
</feature>
<dbReference type="PROSITE" id="PS50943">
    <property type="entry name" value="HTH_CROC1"/>
    <property type="match status" value="1"/>
</dbReference>
<dbReference type="Gene3D" id="1.10.260.40">
    <property type="entry name" value="lambda repressor-like DNA-binding domains"/>
    <property type="match status" value="1"/>
</dbReference>
<dbReference type="InterPro" id="IPR011990">
    <property type="entry name" value="TPR-like_helical_dom_sf"/>
</dbReference>
<keyword evidence="4" id="KW-1185">Reference proteome</keyword>
<evidence type="ECO:0000256" key="1">
    <source>
        <dbReference type="SAM" id="MobiDB-lite"/>
    </source>
</evidence>
<dbReference type="EMBL" id="JAATEN010000006">
    <property type="protein sequence ID" value="NJQ00860.1"/>
    <property type="molecule type" value="Genomic_DNA"/>
</dbReference>
<dbReference type="InterPro" id="IPR001387">
    <property type="entry name" value="Cro/C1-type_HTH"/>
</dbReference>
<evidence type="ECO:0000313" key="3">
    <source>
        <dbReference type="EMBL" id="NJQ00860.1"/>
    </source>
</evidence>
<organism evidence="3 4">
    <name type="scientific">Streptomyces zingiberis</name>
    <dbReference type="NCBI Taxonomy" id="2053010"/>
    <lineage>
        <taxon>Bacteria</taxon>
        <taxon>Bacillati</taxon>
        <taxon>Actinomycetota</taxon>
        <taxon>Actinomycetes</taxon>
        <taxon>Kitasatosporales</taxon>
        <taxon>Streptomycetaceae</taxon>
        <taxon>Streptomyces</taxon>
    </lineage>
</organism>
<dbReference type="SMART" id="SM00530">
    <property type="entry name" value="HTH_XRE"/>
    <property type="match status" value="1"/>
</dbReference>
<feature type="region of interest" description="Disordered" evidence="1">
    <location>
        <begin position="408"/>
        <end position="429"/>
    </location>
</feature>
<dbReference type="CDD" id="cd00093">
    <property type="entry name" value="HTH_XRE"/>
    <property type="match status" value="1"/>
</dbReference>
<comment type="caution">
    <text evidence="3">The sequence shown here is derived from an EMBL/GenBank/DDBJ whole genome shotgun (WGS) entry which is preliminary data.</text>
</comment>
<accession>A0ABX1BWI1</accession>
<protein>
    <submittedName>
        <fullName evidence="3">Helix-turn-helix domain-containing protein</fullName>
    </submittedName>
</protein>
<dbReference type="SUPFAM" id="SSF48452">
    <property type="entry name" value="TPR-like"/>
    <property type="match status" value="1"/>
</dbReference>